<reference evidence="1" key="2">
    <citation type="submission" date="2021-01" db="EMBL/GenBank/DDBJ databases">
        <authorList>
            <person name="Schikora-Tamarit M.A."/>
        </authorList>
    </citation>
    <scope>NUCLEOTIDE SEQUENCE</scope>
    <source>
        <strain evidence="1">NCAIM Y.01608</strain>
    </source>
</reference>
<accession>A0A9P8SXT1</accession>
<organism evidence="1 2">
    <name type="scientific">Ogataea polymorpha</name>
    <dbReference type="NCBI Taxonomy" id="460523"/>
    <lineage>
        <taxon>Eukaryota</taxon>
        <taxon>Fungi</taxon>
        <taxon>Dikarya</taxon>
        <taxon>Ascomycota</taxon>
        <taxon>Saccharomycotina</taxon>
        <taxon>Pichiomycetes</taxon>
        <taxon>Pichiales</taxon>
        <taxon>Pichiaceae</taxon>
        <taxon>Ogataea</taxon>
    </lineage>
</organism>
<protein>
    <submittedName>
        <fullName evidence="1">Uncharacterized protein</fullName>
    </submittedName>
</protein>
<proteinExistence type="predicted"/>
<reference evidence="1" key="1">
    <citation type="journal article" date="2021" name="Open Biol.">
        <title>Shared evolutionary footprints suggest mitochondrial oxidative damage underlies multiple complex I losses in fungi.</title>
        <authorList>
            <person name="Schikora-Tamarit M.A."/>
            <person name="Marcet-Houben M."/>
            <person name="Nosek J."/>
            <person name="Gabaldon T."/>
        </authorList>
    </citation>
    <scope>NUCLEOTIDE SEQUENCE</scope>
    <source>
        <strain evidence="1">NCAIM Y.01608</strain>
    </source>
</reference>
<evidence type="ECO:0000313" key="1">
    <source>
        <dbReference type="EMBL" id="KAH3658921.1"/>
    </source>
</evidence>
<dbReference type="Proteomes" id="UP000788993">
    <property type="component" value="Unassembled WGS sequence"/>
</dbReference>
<dbReference type="AlphaFoldDB" id="A0A9P8SXT1"/>
<evidence type="ECO:0000313" key="2">
    <source>
        <dbReference type="Proteomes" id="UP000788993"/>
    </source>
</evidence>
<dbReference type="EMBL" id="JAEUBD010001571">
    <property type="protein sequence ID" value="KAH3658921.1"/>
    <property type="molecule type" value="Genomic_DNA"/>
</dbReference>
<name>A0A9P8SXT1_9ASCO</name>
<sequence length="173" mass="19269">MSDEKMAVGIALSVIGASIGRSAMTYLHARPLSFTISSPKNSPRRLAVVIDVDFWPPYSSSVFDMLRFSQISSIRSSSSSIWPRLSSTSSHRFAMLATACSNPFSSASEPSKLNTAYRFFRPLPSSFEVGNTIALYGPSTSKKIELSEIVSYLSRTGSTSIWYWWLVNRWCTR</sequence>
<keyword evidence="2" id="KW-1185">Reference proteome</keyword>
<comment type="caution">
    <text evidence="1">The sequence shown here is derived from an EMBL/GenBank/DDBJ whole genome shotgun (WGS) entry which is preliminary data.</text>
</comment>
<gene>
    <name evidence="1" type="ORF">OGATHE_006647</name>
</gene>